<name>A0A1J9RVM9_9PEZI</name>
<dbReference type="InterPro" id="IPR046529">
    <property type="entry name" value="DUF6594"/>
</dbReference>
<accession>A0A1J9RVM9</accession>
<dbReference type="AlphaFoldDB" id="A0A1J9RVM9"/>
<feature type="compositionally biased region" description="Basic and acidic residues" evidence="1">
    <location>
        <begin position="39"/>
        <end position="51"/>
    </location>
</feature>
<evidence type="ECO:0000313" key="5">
    <source>
        <dbReference type="Proteomes" id="UP000183809"/>
    </source>
</evidence>
<dbReference type="PANTHER" id="PTHR34502">
    <property type="entry name" value="DUF6594 DOMAIN-CONTAINING PROTEIN-RELATED"/>
    <property type="match status" value="1"/>
</dbReference>
<comment type="caution">
    <text evidence="4">The sequence shown here is derived from an EMBL/GenBank/DDBJ whole genome shotgun (WGS) entry which is preliminary data.</text>
</comment>
<evidence type="ECO:0000313" key="4">
    <source>
        <dbReference type="EMBL" id="OJD31549.1"/>
    </source>
</evidence>
<keyword evidence="5" id="KW-1185">Reference proteome</keyword>
<dbReference type="GeneID" id="31016689"/>
<dbReference type="Proteomes" id="UP000183809">
    <property type="component" value="Unassembled WGS sequence"/>
</dbReference>
<dbReference type="Pfam" id="PF20237">
    <property type="entry name" value="DUF6594"/>
    <property type="match status" value="1"/>
</dbReference>
<dbReference type="STRING" id="236234.A0A1J9RVM9"/>
<proteinExistence type="predicted"/>
<feature type="transmembrane region" description="Helical" evidence="2">
    <location>
        <begin position="389"/>
        <end position="408"/>
    </location>
</feature>
<dbReference type="RefSeq" id="XP_020127809.1">
    <property type="nucleotide sequence ID" value="XM_020276428.1"/>
</dbReference>
<keyword evidence="2" id="KW-1133">Transmembrane helix</keyword>
<organism evidence="4 5">
    <name type="scientific">Diplodia corticola</name>
    <dbReference type="NCBI Taxonomy" id="236234"/>
    <lineage>
        <taxon>Eukaryota</taxon>
        <taxon>Fungi</taxon>
        <taxon>Dikarya</taxon>
        <taxon>Ascomycota</taxon>
        <taxon>Pezizomycotina</taxon>
        <taxon>Dothideomycetes</taxon>
        <taxon>Dothideomycetes incertae sedis</taxon>
        <taxon>Botryosphaeriales</taxon>
        <taxon>Botryosphaeriaceae</taxon>
        <taxon>Diplodia</taxon>
    </lineage>
</organism>
<sequence length="435" mass="48030">MEANPDLELHHLSLPNPERGGRPDTTAPANAKATTSTDNIHREAPFIRPDLKTPPSQVPQAAPNSAHDDTALLPAGVARRASQPSADPRASPDVEAVRPPLPPPPPLAGAGGSNNDPPAGYPSLAVHMASMPQASIFRSFTTLNILNLLYMQAELVSLEDELRRYRLDDANADSGTNGEHKSAKDRRKYATDWAFLRRSTSAEDLREAQAEREAQGLQGSRASAHLLQWRTMEDIRERLRRYNEAIVQTMKILSASEPSQHDLRDVQEYLRSEEMLAGGGLTGKDRTVWGCLVKNSQCQPSEDLITLLPRPESDHLTKFVINKVVANLQNRRKQWRWLRKMEGANGIAMLDDKTIYRWTFMLTSGLASMLPVVSMVALQQVEATSVRGLSLGLIALFNFVLAVLLTWFTSVRRVEVFAVSAAFAAVNVVFVTKSS</sequence>
<dbReference type="OrthoDB" id="5342093at2759"/>
<feature type="transmembrane region" description="Helical" evidence="2">
    <location>
        <begin position="355"/>
        <end position="377"/>
    </location>
</feature>
<feature type="region of interest" description="Disordered" evidence="1">
    <location>
        <begin position="1"/>
        <end position="118"/>
    </location>
</feature>
<gene>
    <name evidence="4" type="ORF">BKCO1_4700073</name>
</gene>
<keyword evidence="2" id="KW-0472">Membrane</keyword>
<evidence type="ECO:0000259" key="3">
    <source>
        <dbReference type="Pfam" id="PF20237"/>
    </source>
</evidence>
<protein>
    <recommendedName>
        <fullName evidence="3">DUF6594 domain-containing protein</fullName>
    </recommendedName>
</protein>
<feature type="compositionally biased region" description="Polar residues" evidence="1">
    <location>
        <begin position="54"/>
        <end position="63"/>
    </location>
</feature>
<dbReference type="PANTHER" id="PTHR34502:SF5">
    <property type="entry name" value="DUF6594 DOMAIN-CONTAINING PROTEIN"/>
    <property type="match status" value="1"/>
</dbReference>
<feature type="domain" description="DUF6594" evidence="3">
    <location>
        <begin position="121"/>
        <end position="428"/>
    </location>
</feature>
<feature type="transmembrane region" description="Helical" evidence="2">
    <location>
        <begin position="414"/>
        <end position="432"/>
    </location>
</feature>
<evidence type="ECO:0000256" key="1">
    <source>
        <dbReference type="SAM" id="MobiDB-lite"/>
    </source>
</evidence>
<evidence type="ECO:0000256" key="2">
    <source>
        <dbReference type="SAM" id="Phobius"/>
    </source>
</evidence>
<dbReference type="EMBL" id="MNUE01000047">
    <property type="protein sequence ID" value="OJD31549.1"/>
    <property type="molecule type" value="Genomic_DNA"/>
</dbReference>
<reference evidence="4 5" key="1">
    <citation type="submission" date="2016-10" db="EMBL/GenBank/DDBJ databases">
        <title>Proteomics and genomics reveal pathogen-plant mechanisms compatible with a hemibiotrophic lifestyle of Diplodia corticola.</title>
        <authorList>
            <person name="Fernandes I."/>
            <person name="De Jonge R."/>
            <person name="Van De Peer Y."/>
            <person name="Devreese B."/>
            <person name="Alves A."/>
            <person name="Esteves A.C."/>
        </authorList>
    </citation>
    <scope>NUCLEOTIDE SEQUENCE [LARGE SCALE GENOMIC DNA]</scope>
    <source>
        <strain evidence="4 5">CBS 112549</strain>
    </source>
</reference>
<keyword evidence="2" id="KW-0812">Transmembrane</keyword>